<feature type="transmembrane region" description="Helical" evidence="1">
    <location>
        <begin position="105"/>
        <end position="123"/>
    </location>
</feature>
<keyword evidence="1" id="KW-1133">Transmembrane helix</keyword>
<dbReference type="RefSeq" id="WP_086347982.1">
    <property type="nucleotide sequence ID" value="NZ_CP147247.1"/>
</dbReference>
<reference evidence="2" key="1">
    <citation type="submission" date="2017-05" db="EMBL/GenBank/DDBJ databases">
        <title>The Genome Sequence of Enterococcus sp. 9E7_DIV0242.</title>
        <authorList>
            <consortium name="The Broad Institute Genomics Platform"/>
            <consortium name="The Broad Institute Genomic Center for Infectious Diseases"/>
            <person name="Earl A."/>
            <person name="Manson A."/>
            <person name="Schwartman J."/>
            <person name="Gilmore M."/>
            <person name="Abouelleil A."/>
            <person name="Cao P."/>
            <person name="Chapman S."/>
            <person name="Cusick C."/>
            <person name="Shea T."/>
            <person name="Young S."/>
            <person name="Neafsey D."/>
            <person name="Nusbaum C."/>
            <person name="Birren B."/>
        </authorList>
    </citation>
    <scope>NUCLEOTIDE SEQUENCE [LARGE SCALE GENOMIC DNA]</scope>
    <source>
        <strain evidence="2">9E7_DIV0242</strain>
    </source>
</reference>
<evidence type="ECO:0008006" key="5">
    <source>
        <dbReference type="Google" id="ProtNLM"/>
    </source>
</evidence>
<keyword evidence="1" id="KW-0472">Membrane</keyword>
<keyword evidence="4" id="KW-1185">Reference proteome</keyword>
<organism evidence="2">
    <name type="scientific">Candidatus Enterococcus clewellii</name>
    <dbReference type="NCBI Taxonomy" id="1834193"/>
    <lineage>
        <taxon>Bacteria</taxon>
        <taxon>Bacillati</taxon>
        <taxon>Bacillota</taxon>
        <taxon>Bacilli</taxon>
        <taxon>Lactobacillales</taxon>
        <taxon>Enterococcaceae</taxon>
        <taxon>Enterococcus</taxon>
    </lineage>
</organism>
<dbReference type="EMBL" id="NGMM01000001">
    <property type="protein sequence ID" value="OTP19071.1"/>
    <property type="molecule type" value="Genomic_DNA"/>
</dbReference>
<name>A0A242KD25_9ENTE</name>
<evidence type="ECO:0000256" key="1">
    <source>
        <dbReference type="SAM" id="Phobius"/>
    </source>
</evidence>
<sequence length="125" mass="13300">MIITLIGSTLLGLVAALYALLALGFPLGEFAMGGADRIMPKKKRIACALSIPIQLFAALVLLQAGGHLSIGLPSTVAKNICIGFGIYFGFNVSMNLMSKNNKERFVMTPLAAITAFSLLYTAFQM</sequence>
<feature type="transmembrane region" description="Helical" evidence="1">
    <location>
        <begin position="45"/>
        <end position="64"/>
    </location>
</feature>
<accession>A0A242KD25</accession>
<gene>
    <name evidence="3" type="ORF">A5888_000861</name>
    <name evidence="2" type="ORF">A5888_000885</name>
</gene>
<feature type="transmembrane region" description="Helical" evidence="1">
    <location>
        <begin position="6"/>
        <end position="25"/>
    </location>
</feature>
<dbReference type="EMBL" id="CP147247">
    <property type="protein sequence ID" value="WYJ89142.1"/>
    <property type="molecule type" value="Genomic_DNA"/>
</dbReference>
<reference evidence="3" key="3">
    <citation type="submission" date="2024-03" db="EMBL/GenBank/DDBJ databases">
        <title>The Genome Sequence of Enterococcus sp. DIV0242b.</title>
        <authorList>
            <consortium name="The Broad Institute Genomics Platform"/>
            <consortium name="The Broad Institute Microbial Omics Core"/>
            <consortium name="The Broad Institute Genomic Center for Infectious Diseases"/>
            <person name="Earl A."/>
            <person name="Manson A."/>
            <person name="Gilmore M."/>
            <person name="Schwartman J."/>
            <person name="Shea T."/>
            <person name="Abouelleil A."/>
            <person name="Cao P."/>
            <person name="Chapman S."/>
            <person name="Cusick C."/>
            <person name="Young S."/>
            <person name="Neafsey D."/>
            <person name="Nusbaum C."/>
            <person name="Birren B."/>
        </authorList>
    </citation>
    <scope>NUCLEOTIDE SEQUENCE</scope>
    <source>
        <strain evidence="3">9E7_DIV0242</strain>
    </source>
</reference>
<keyword evidence="1" id="KW-0812">Transmembrane</keyword>
<reference evidence="3" key="2">
    <citation type="submission" date="2017-05" db="EMBL/GenBank/DDBJ databases">
        <authorList>
            <consortium name="The Broad Institute Genomics Platform"/>
            <consortium name="The Broad Institute Genomic Center for Infectious Diseases"/>
            <person name="Earl A."/>
            <person name="Manson A."/>
            <person name="Schwartman J."/>
            <person name="Gilmore M."/>
            <person name="Abouelleil A."/>
            <person name="Cao P."/>
            <person name="Chapman S."/>
            <person name="Cusick C."/>
            <person name="Shea T."/>
            <person name="Young S."/>
            <person name="Neafsey D."/>
            <person name="Nusbaum C."/>
            <person name="Birren B."/>
        </authorList>
    </citation>
    <scope>NUCLEOTIDE SEQUENCE</scope>
    <source>
        <strain evidence="3">9E7_DIV0242</strain>
    </source>
</reference>
<evidence type="ECO:0000313" key="4">
    <source>
        <dbReference type="Proteomes" id="UP000195141"/>
    </source>
</evidence>
<protein>
    <recommendedName>
        <fullName evidence="5">Integral membrane protein</fullName>
    </recommendedName>
</protein>
<evidence type="ECO:0000313" key="2">
    <source>
        <dbReference type="EMBL" id="OTP19071.1"/>
    </source>
</evidence>
<dbReference type="AlphaFoldDB" id="A0A242KD25"/>
<dbReference type="Proteomes" id="UP000195141">
    <property type="component" value="Chromosome"/>
</dbReference>
<proteinExistence type="predicted"/>
<evidence type="ECO:0000313" key="3">
    <source>
        <dbReference type="EMBL" id="WYJ89142.1"/>
    </source>
</evidence>
<dbReference type="OrthoDB" id="9803232at2"/>
<feature type="transmembrane region" description="Helical" evidence="1">
    <location>
        <begin position="76"/>
        <end position="93"/>
    </location>
</feature>